<evidence type="ECO:0000313" key="2">
    <source>
        <dbReference type="Proteomes" id="UP000299102"/>
    </source>
</evidence>
<organism evidence="1 2">
    <name type="scientific">Eumeta variegata</name>
    <name type="common">Bagworm moth</name>
    <name type="synonym">Eumeta japonica</name>
    <dbReference type="NCBI Taxonomy" id="151549"/>
    <lineage>
        <taxon>Eukaryota</taxon>
        <taxon>Metazoa</taxon>
        <taxon>Ecdysozoa</taxon>
        <taxon>Arthropoda</taxon>
        <taxon>Hexapoda</taxon>
        <taxon>Insecta</taxon>
        <taxon>Pterygota</taxon>
        <taxon>Neoptera</taxon>
        <taxon>Endopterygota</taxon>
        <taxon>Lepidoptera</taxon>
        <taxon>Glossata</taxon>
        <taxon>Ditrysia</taxon>
        <taxon>Tineoidea</taxon>
        <taxon>Psychidae</taxon>
        <taxon>Oiketicinae</taxon>
        <taxon>Eumeta</taxon>
    </lineage>
</organism>
<sequence length="182" mass="20489">MHQLEDKGQRKLSTLKRARDTGGIAFRSSAKYFTAAGEPAAKGKCSREESYTEEKLANTTGHWFSLFQEYFMDADRQTGKSIDVVYNYEVTNQKQQKAEMETGQRLPAFKLVYCRCPSHFPHSSQEFALRLPCLIYANFESVVLRSVAGLHGCKNSRADLSLSLLFERSPEASSLPHPIGKS</sequence>
<reference evidence="1 2" key="1">
    <citation type="journal article" date="2019" name="Commun. Biol.">
        <title>The bagworm genome reveals a unique fibroin gene that provides high tensile strength.</title>
        <authorList>
            <person name="Kono N."/>
            <person name="Nakamura H."/>
            <person name="Ohtoshi R."/>
            <person name="Tomita M."/>
            <person name="Numata K."/>
            <person name="Arakawa K."/>
        </authorList>
    </citation>
    <scope>NUCLEOTIDE SEQUENCE [LARGE SCALE GENOMIC DNA]</scope>
</reference>
<evidence type="ECO:0000313" key="1">
    <source>
        <dbReference type="EMBL" id="GBP37030.1"/>
    </source>
</evidence>
<keyword evidence="2" id="KW-1185">Reference proteome</keyword>
<name>A0A4C1VEQ2_EUMVA</name>
<gene>
    <name evidence="1" type="ORF">EVAR_31028_1</name>
</gene>
<dbReference type="Proteomes" id="UP000299102">
    <property type="component" value="Unassembled WGS sequence"/>
</dbReference>
<proteinExistence type="predicted"/>
<accession>A0A4C1VEQ2</accession>
<comment type="caution">
    <text evidence="1">The sequence shown here is derived from an EMBL/GenBank/DDBJ whole genome shotgun (WGS) entry which is preliminary data.</text>
</comment>
<protein>
    <submittedName>
        <fullName evidence="1">Uncharacterized protein</fullName>
    </submittedName>
</protein>
<dbReference type="EMBL" id="BGZK01000327">
    <property type="protein sequence ID" value="GBP37030.1"/>
    <property type="molecule type" value="Genomic_DNA"/>
</dbReference>
<dbReference type="AlphaFoldDB" id="A0A4C1VEQ2"/>